<dbReference type="EMBL" id="LAZR01037072">
    <property type="protein sequence ID" value="KKL23174.1"/>
    <property type="molecule type" value="Genomic_DNA"/>
</dbReference>
<protein>
    <recommendedName>
        <fullName evidence="2">DUF4145 domain-containing protein</fullName>
    </recommendedName>
</protein>
<proteinExistence type="predicted"/>
<comment type="caution">
    <text evidence="1">The sequence shown here is derived from an EMBL/GenBank/DDBJ whole genome shotgun (WGS) entry which is preliminary data.</text>
</comment>
<evidence type="ECO:0000313" key="1">
    <source>
        <dbReference type="EMBL" id="KKL23174.1"/>
    </source>
</evidence>
<gene>
    <name evidence="1" type="ORF">LCGC14_2428050</name>
</gene>
<name>A0A0F9BMS6_9ZZZZ</name>
<sequence>MRKTKNIIERCNEIIKVGEHVLESHEPDFVRIKIIAKTNTSIENIYSLCFPRGIPDHLRLGNFIRTLTNLGIVTIQLNAFGIFAHRLESFKGFKEDLEKGIITRDLAKIVTLDIYNDMLEQAQNLRAFNTEPLNRAACVLGRIVIEDTLKKLCYDNGIALSSDKASVANDELKKHSIIVKEQWRLNQVWLDIGNKAAHPETQQEEGFSSITEDKIDDMLNSIKQFAEKNL</sequence>
<organism evidence="1">
    <name type="scientific">marine sediment metagenome</name>
    <dbReference type="NCBI Taxonomy" id="412755"/>
    <lineage>
        <taxon>unclassified sequences</taxon>
        <taxon>metagenomes</taxon>
        <taxon>ecological metagenomes</taxon>
    </lineage>
</organism>
<dbReference type="AlphaFoldDB" id="A0A0F9BMS6"/>
<accession>A0A0F9BMS6</accession>
<evidence type="ECO:0008006" key="2">
    <source>
        <dbReference type="Google" id="ProtNLM"/>
    </source>
</evidence>
<reference evidence="1" key="1">
    <citation type="journal article" date="2015" name="Nature">
        <title>Complex archaea that bridge the gap between prokaryotes and eukaryotes.</title>
        <authorList>
            <person name="Spang A."/>
            <person name="Saw J.H."/>
            <person name="Jorgensen S.L."/>
            <person name="Zaremba-Niedzwiedzka K."/>
            <person name="Martijn J."/>
            <person name="Lind A.E."/>
            <person name="van Eijk R."/>
            <person name="Schleper C."/>
            <person name="Guy L."/>
            <person name="Ettema T.J."/>
        </authorList>
    </citation>
    <scope>NUCLEOTIDE SEQUENCE</scope>
</reference>